<comment type="caution">
    <text evidence="1">The sequence shown here is derived from an EMBL/GenBank/DDBJ whole genome shotgun (WGS) entry which is preliminary data.</text>
</comment>
<name>A0AA43QSV7_9LECA</name>
<sequence length="375" mass="41305">MEKDSAKTSLELPQSKNPSCGIGFELTAFYGTAAISYPNGTTTPLTKINATYPYHNALVHLSLPSSQHPVPPYTSYADEMADQPRQQARRAAHAAGLPTSPDVRGLSDLLSALYQNVTTPNDQNINDDDQWNQQCVITISAPNLLALYEEDISDTLTYLHLLPQAARIPTFNTLLPATLAAYAGHGLGLCANYTNPVACAEEQRGMPTEDIMAITYTADVLFVSVARVHSVTWLWEPSYRRTESWDLGSAQRDRDGYWNEVEGMVRSVLRAHPYYTRPGKVILMGESAGDAHFGDVLGDVLRSEIGGDGLPIWAEGAESAVARGAGEISKRSAYDGRSMEGEMGVETLGGEYEWWRKQMQRQDRIWDLMAQEGEL</sequence>
<dbReference type="AlphaFoldDB" id="A0AA43QSV7"/>
<accession>A0AA43QSV7</accession>
<dbReference type="EMBL" id="JAPUFD010000015">
    <property type="protein sequence ID" value="MDI1491587.1"/>
    <property type="molecule type" value="Genomic_DNA"/>
</dbReference>
<reference evidence="1" key="1">
    <citation type="journal article" date="2023" name="Genome Biol. Evol.">
        <title>First Whole Genome Sequence and Flow Cytometry Genome Size Data for the Lichen-Forming Fungus Ramalina farinacea (Ascomycota).</title>
        <authorList>
            <person name="Llewellyn T."/>
            <person name="Mian S."/>
            <person name="Hill R."/>
            <person name="Leitch I.J."/>
            <person name="Gaya E."/>
        </authorList>
    </citation>
    <scope>NUCLEOTIDE SEQUENCE</scope>
    <source>
        <strain evidence="1">LIQ254RAFAR</strain>
    </source>
</reference>
<proteinExistence type="predicted"/>
<dbReference type="Proteomes" id="UP001161017">
    <property type="component" value="Unassembled WGS sequence"/>
</dbReference>
<evidence type="ECO:0000313" key="2">
    <source>
        <dbReference type="Proteomes" id="UP001161017"/>
    </source>
</evidence>
<protein>
    <submittedName>
        <fullName evidence="1">Uncharacterized protein</fullName>
    </submittedName>
</protein>
<gene>
    <name evidence="1" type="ORF">OHK93_002796</name>
</gene>
<keyword evidence="2" id="KW-1185">Reference proteome</keyword>
<evidence type="ECO:0000313" key="1">
    <source>
        <dbReference type="EMBL" id="MDI1491587.1"/>
    </source>
</evidence>
<organism evidence="1 2">
    <name type="scientific">Ramalina farinacea</name>
    <dbReference type="NCBI Taxonomy" id="258253"/>
    <lineage>
        <taxon>Eukaryota</taxon>
        <taxon>Fungi</taxon>
        <taxon>Dikarya</taxon>
        <taxon>Ascomycota</taxon>
        <taxon>Pezizomycotina</taxon>
        <taxon>Lecanoromycetes</taxon>
        <taxon>OSLEUM clade</taxon>
        <taxon>Lecanoromycetidae</taxon>
        <taxon>Lecanorales</taxon>
        <taxon>Lecanorineae</taxon>
        <taxon>Ramalinaceae</taxon>
        <taxon>Ramalina</taxon>
    </lineage>
</organism>